<dbReference type="GO" id="GO:0003676">
    <property type="term" value="F:nucleic acid binding"/>
    <property type="evidence" value="ECO:0007669"/>
    <property type="project" value="InterPro"/>
</dbReference>
<dbReference type="InterPro" id="IPR036397">
    <property type="entry name" value="RNaseH_sf"/>
</dbReference>
<proteinExistence type="predicted"/>
<accession>A0A0E9WMS6</accession>
<name>A0A0E9WMS6_ANGAN</name>
<sequence>MMQNYSHWSTETWKKVIRSDESSFTIFSTSGQLHVWHTPREPECLTSTVRASGGSVMLWMTFSWHGLSSLIPLEGRVTANLELSWCWILCHCFTGSISTSFLEITWPRKFILLLQKLHFFNLM</sequence>
<reference evidence="1" key="1">
    <citation type="submission" date="2014-11" db="EMBL/GenBank/DDBJ databases">
        <authorList>
            <person name="Amaro Gonzalez C."/>
        </authorList>
    </citation>
    <scope>NUCLEOTIDE SEQUENCE</scope>
</reference>
<protein>
    <submittedName>
        <fullName evidence="1">Uncharacterized protein</fullName>
    </submittedName>
</protein>
<reference evidence="1" key="2">
    <citation type="journal article" date="2015" name="Fish Shellfish Immunol.">
        <title>Early steps in the European eel (Anguilla anguilla)-Vibrio vulnificus interaction in the gills: Role of the RtxA13 toxin.</title>
        <authorList>
            <person name="Callol A."/>
            <person name="Pajuelo D."/>
            <person name="Ebbesson L."/>
            <person name="Teles M."/>
            <person name="MacKenzie S."/>
            <person name="Amaro C."/>
        </authorList>
    </citation>
    <scope>NUCLEOTIDE SEQUENCE</scope>
</reference>
<organism evidence="1">
    <name type="scientific">Anguilla anguilla</name>
    <name type="common">European freshwater eel</name>
    <name type="synonym">Muraena anguilla</name>
    <dbReference type="NCBI Taxonomy" id="7936"/>
    <lineage>
        <taxon>Eukaryota</taxon>
        <taxon>Metazoa</taxon>
        <taxon>Chordata</taxon>
        <taxon>Craniata</taxon>
        <taxon>Vertebrata</taxon>
        <taxon>Euteleostomi</taxon>
        <taxon>Actinopterygii</taxon>
        <taxon>Neopterygii</taxon>
        <taxon>Teleostei</taxon>
        <taxon>Anguilliformes</taxon>
        <taxon>Anguillidae</taxon>
        <taxon>Anguilla</taxon>
    </lineage>
</organism>
<dbReference type="AlphaFoldDB" id="A0A0E9WMS6"/>
<dbReference type="EMBL" id="GBXM01016868">
    <property type="protein sequence ID" value="JAH91709.1"/>
    <property type="molecule type" value="Transcribed_RNA"/>
</dbReference>
<dbReference type="Gene3D" id="3.30.420.10">
    <property type="entry name" value="Ribonuclease H-like superfamily/Ribonuclease H"/>
    <property type="match status" value="1"/>
</dbReference>
<evidence type="ECO:0000313" key="1">
    <source>
        <dbReference type="EMBL" id="JAH91709.1"/>
    </source>
</evidence>